<dbReference type="AlphaFoldDB" id="A0A1S7P663"/>
<dbReference type="GO" id="GO:0055085">
    <property type="term" value="P:transmembrane transport"/>
    <property type="evidence" value="ECO:0007669"/>
    <property type="project" value="InterPro"/>
</dbReference>
<feature type="transmembrane region" description="Helical" evidence="5">
    <location>
        <begin position="464"/>
        <end position="487"/>
    </location>
</feature>
<dbReference type="Pfam" id="PF00528">
    <property type="entry name" value="BPD_transp_1"/>
    <property type="match status" value="2"/>
</dbReference>
<feature type="transmembrane region" description="Helical" evidence="5">
    <location>
        <begin position="690"/>
        <end position="715"/>
    </location>
</feature>
<dbReference type="GeneID" id="97365278"/>
<sequence>MTRGNRRLDMVLALGAFALVFLPWYRIEGGFFSFRWLSGFFSSASNAPGVLQILSYGKPWLVGVVVFFLAACLVRPIRDPMRRGRLLAIIGAVGLVFLALQGLAIGFTGWSWTVSENLFGMLADGQPSMGAGAVVMSFVFVLLFAFGLAERGVMKGDAFVVGAISVLVFLVTVFVFYPIGSMLVASVQDFDGSFNADGFIRNIKDPGIWSLGCVVGEERCGVAWRTLFLALMTAFGSTVLGLGFALIATRTRFPFKKGLRLLTVLPIITPPFVIGLALTLLFGRAGVVTEWLSYLFGIEPGRWLYGMTGIWIAQVLSFTPISFLVLIGVVEGVSPSMEEASQTLRADRWRTFWRVSLPLMKPGLANAFLIGFIESMADFGNPLVLGGTHGVLSTEIFFAVVGSQNDPSRAAVLAIILLCFTLSAFLAQRFWLAGKNFATVTGKGDSGAHIALPRGLSIGVHAVVVPWMIFTIVVYGMILVGGFVKTWGLDNSLTFDHYIRAFSVSFSNGSIAWTGVAWNSFWTTMKIALVSAPLTAAVGLLTAYIIVRQKFAGRNLFEFALMMSFAIPGTVIGVSYIMAFNLPPVEMTGSALILIACFVFRNMPVGVRGGIAAMSQLDKSLDEASLTLRANSFRTIRKVILPLLRPAITAALVYSFVRAITSISAVIFLVSAEYNMATSYIVGLVENGEYGVAIAYSSMLIVVMITVITGFQLIVGERRLRRENRVAGLPAPSSVPLAQEKTA</sequence>
<evidence type="ECO:0000256" key="5">
    <source>
        <dbReference type="RuleBase" id="RU363032"/>
    </source>
</evidence>
<name>A0A1S7P663_AGRTU</name>
<evidence type="ECO:0000256" key="3">
    <source>
        <dbReference type="ARBA" id="ARBA00022989"/>
    </source>
</evidence>
<feature type="transmembrane region" description="Helical" evidence="5">
    <location>
        <begin position="86"/>
        <end position="110"/>
    </location>
</feature>
<dbReference type="PROSITE" id="PS50928">
    <property type="entry name" value="ABC_TM1"/>
    <property type="match status" value="2"/>
</dbReference>
<feature type="transmembrane region" description="Helical" evidence="5">
    <location>
        <begin position="527"/>
        <end position="547"/>
    </location>
</feature>
<feature type="transmembrane region" description="Helical" evidence="5">
    <location>
        <begin position="410"/>
        <end position="431"/>
    </location>
</feature>
<dbReference type="InterPro" id="IPR035906">
    <property type="entry name" value="MetI-like_sf"/>
</dbReference>
<evidence type="ECO:0000256" key="1">
    <source>
        <dbReference type="ARBA" id="ARBA00004651"/>
    </source>
</evidence>
<dbReference type="RefSeq" id="WP_080866436.1">
    <property type="nucleotide sequence ID" value="NZ_LT009730.1"/>
</dbReference>
<keyword evidence="2 5" id="KW-0812">Transmembrane</keyword>
<protein>
    <submittedName>
        <fullName evidence="7">ABC transporter, membrane spanning protein (Iron)</fullName>
    </submittedName>
</protein>
<keyword evidence="4 5" id="KW-0472">Membrane</keyword>
<gene>
    <name evidence="7" type="primary">afuB</name>
    <name evidence="7" type="ORF">AGR4C_Cc160124</name>
</gene>
<dbReference type="PANTHER" id="PTHR43496">
    <property type="entry name" value="PROTEIN LPLB"/>
    <property type="match status" value="1"/>
</dbReference>
<dbReference type="EMBL" id="FBWC01000008">
    <property type="protein sequence ID" value="CUX16619.1"/>
    <property type="molecule type" value="Genomic_DNA"/>
</dbReference>
<dbReference type="SUPFAM" id="SSF161098">
    <property type="entry name" value="MetI-like"/>
    <property type="match status" value="2"/>
</dbReference>
<dbReference type="InterPro" id="IPR000515">
    <property type="entry name" value="MetI-like"/>
</dbReference>
<evidence type="ECO:0000313" key="7">
    <source>
        <dbReference type="EMBL" id="CUX16619.1"/>
    </source>
</evidence>
<dbReference type="GO" id="GO:0005886">
    <property type="term" value="C:plasma membrane"/>
    <property type="evidence" value="ECO:0007669"/>
    <property type="project" value="UniProtKB-SubCell"/>
</dbReference>
<feature type="transmembrane region" description="Helical" evidence="5">
    <location>
        <begin position="158"/>
        <end position="179"/>
    </location>
</feature>
<feature type="transmembrane region" description="Helical" evidence="5">
    <location>
        <begin position="53"/>
        <end position="74"/>
    </location>
</feature>
<feature type="transmembrane region" description="Helical" evidence="5">
    <location>
        <begin position="351"/>
        <end position="373"/>
    </location>
</feature>
<comment type="subcellular location">
    <subcellularLocation>
        <location evidence="1 5">Cell membrane</location>
        <topology evidence="1 5">Multi-pass membrane protein</topology>
    </subcellularLocation>
</comment>
<feature type="transmembrane region" description="Helical" evidence="5">
    <location>
        <begin position="261"/>
        <end position="283"/>
    </location>
</feature>
<dbReference type="Proteomes" id="UP000191897">
    <property type="component" value="Unassembled WGS sequence"/>
</dbReference>
<accession>A0A1S7P663</accession>
<feature type="transmembrane region" description="Helical" evidence="5">
    <location>
        <begin position="499"/>
        <end position="521"/>
    </location>
</feature>
<evidence type="ECO:0000259" key="6">
    <source>
        <dbReference type="PROSITE" id="PS50928"/>
    </source>
</evidence>
<proteinExistence type="inferred from homology"/>
<dbReference type="CDD" id="cd06261">
    <property type="entry name" value="TM_PBP2"/>
    <property type="match status" value="2"/>
</dbReference>
<feature type="transmembrane region" description="Helical" evidence="5">
    <location>
        <begin position="130"/>
        <end position="149"/>
    </location>
</feature>
<dbReference type="Gene3D" id="1.10.3720.10">
    <property type="entry name" value="MetI-like"/>
    <property type="match status" value="2"/>
</dbReference>
<feature type="domain" description="ABC transmembrane type-1" evidence="6">
    <location>
        <begin position="223"/>
        <end position="428"/>
    </location>
</feature>
<feature type="transmembrane region" description="Helical" evidence="5">
    <location>
        <begin position="303"/>
        <end position="330"/>
    </location>
</feature>
<evidence type="ECO:0000313" key="8">
    <source>
        <dbReference type="Proteomes" id="UP000191897"/>
    </source>
</evidence>
<organism evidence="7 8">
    <name type="scientific">Agrobacterium tumefaciens str. Kerr 14</name>
    <dbReference type="NCBI Taxonomy" id="1183424"/>
    <lineage>
        <taxon>Bacteria</taxon>
        <taxon>Pseudomonadati</taxon>
        <taxon>Pseudomonadota</taxon>
        <taxon>Alphaproteobacteria</taxon>
        <taxon>Hyphomicrobiales</taxon>
        <taxon>Rhizobiaceae</taxon>
        <taxon>Rhizobium/Agrobacterium group</taxon>
        <taxon>Agrobacterium</taxon>
        <taxon>Agrobacterium tumefaciens complex</taxon>
    </lineage>
</organism>
<feature type="domain" description="ABC transmembrane type-1" evidence="6">
    <location>
        <begin position="521"/>
        <end position="711"/>
    </location>
</feature>
<feature type="transmembrane region" description="Helical" evidence="5">
    <location>
        <begin position="591"/>
        <end position="611"/>
    </location>
</feature>
<dbReference type="PANTHER" id="PTHR43496:SF1">
    <property type="entry name" value="POLYGALACTURONAN_RHAMNOGALACTURONAN TRANSPORT SYSTEM PERMEASE PROTEIN YTEP"/>
    <property type="match status" value="1"/>
</dbReference>
<comment type="similarity">
    <text evidence="5">Belongs to the binding-protein-dependent transport system permease family.</text>
</comment>
<feature type="transmembrane region" description="Helical" evidence="5">
    <location>
        <begin position="559"/>
        <end position="579"/>
    </location>
</feature>
<evidence type="ECO:0000256" key="2">
    <source>
        <dbReference type="ARBA" id="ARBA00022692"/>
    </source>
</evidence>
<feature type="transmembrane region" description="Helical" evidence="5">
    <location>
        <begin position="647"/>
        <end position="670"/>
    </location>
</feature>
<evidence type="ECO:0000256" key="4">
    <source>
        <dbReference type="ARBA" id="ARBA00023136"/>
    </source>
</evidence>
<keyword evidence="3 5" id="KW-1133">Transmembrane helix</keyword>
<feature type="transmembrane region" description="Helical" evidence="5">
    <location>
        <begin position="379"/>
        <end position="398"/>
    </location>
</feature>
<reference evidence="7 8" key="1">
    <citation type="submission" date="2016-01" db="EMBL/GenBank/DDBJ databases">
        <authorList>
            <person name="Oliw E.H."/>
        </authorList>
    </citation>
    <scope>NUCLEOTIDE SEQUENCE [LARGE SCALE GENOMIC DNA]</scope>
    <source>
        <strain evidence="7 8">Kerr 14</strain>
    </source>
</reference>
<keyword evidence="5" id="KW-0813">Transport</keyword>
<feature type="transmembrane region" description="Helical" evidence="5">
    <location>
        <begin position="227"/>
        <end position="249"/>
    </location>
</feature>